<sequence length="107" mass="12312">MLAQQRFSKIRLQFASTKKQIIMNSETPEAQASEKLEKRVKEVERYYLRKGSLQPATSKEKDGDKHFNTIKKQQQDASCRDAAAAKRIRDLLNDSDIFTPTFSLAFT</sequence>
<dbReference type="Gramene" id="PRQ20563">
    <property type="protein sequence ID" value="PRQ20563"/>
    <property type="gene ID" value="RchiOBHm_Chr7g0229551"/>
</dbReference>
<keyword evidence="2" id="KW-1185">Reference proteome</keyword>
<gene>
    <name evidence="1" type="ORF">RchiOBHm_Chr7g0229551</name>
</gene>
<dbReference type="AlphaFoldDB" id="A0A2P6PF61"/>
<comment type="caution">
    <text evidence="1">The sequence shown here is derived from an EMBL/GenBank/DDBJ whole genome shotgun (WGS) entry which is preliminary data.</text>
</comment>
<proteinExistence type="predicted"/>
<accession>A0A2P6PF61</accession>
<name>A0A2P6PF61_ROSCH</name>
<organism evidence="1 2">
    <name type="scientific">Rosa chinensis</name>
    <name type="common">China rose</name>
    <dbReference type="NCBI Taxonomy" id="74649"/>
    <lineage>
        <taxon>Eukaryota</taxon>
        <taxon>Viridiplantae</taxon>
        <taxon>Streptophyta</taxon>
        <taxon>Embryophyta</taxon>
        <taxon>Tracheophyta</taxon>
        <taxon>Spermatophyta</taxon>
        <taxon>Magnoliopsida</taxon>
        <taxon>eudicotyledons</taxon>
        <taxon>Gunneridae</taxon>
        <taxon>Pentapetalae</taxon>
        <taxon>rosids</taxon>
        <taxon>fabids</taxon>
        <taxon>Rosales</taxon>
        <taxon>Rosaceae</taxon>
        <taxon>Rosoideae</taxon>
        <taxon>Rosoideae incertae sedis</taxon>
        <taxon>Rosa</taxon>
    </lineage>
</organism>
<reference evidence="1 2" key="1">
    <citation type="journal article" date="2018" name="Nat. Genet.">
        <title>The Rosa genome provides new insights in the design of modern roses.</title>
        <authorList>
            <person name="Bendahmane M."/>
        </authorList>
    </citation>
    <scope>NUCLEOTIDE SEQUENCE [LARGE SCALE GENOMIC DNA]</scope>
    <source>
        <strain evidence="2">cv. Old Blush</strain>
    </source>
</reference>
<dbReference type="EMBL" id="PDCK01000045">
    <property type="protein sequence ID" value="PRQ20563.1"/>
    <property type="molecule type" value="Genomic_DNA"/>
</dbReference>
<evidence type="ECO:0000313" key="2">
    <source>
        <dbReference type="Proteomes" id="UP000238479"/>
    </source>
</evidence>
<evidence type="ECO:0000313" key="1">
    <source>
        <dbReference type="EMBL" id="PRQ20563.1"/>
    </source>
</evidence>
<dbReference type="Proteomes" id="UP000238479">
    <property type="component" value="Chromosome 7"/>
</dbReference>
<protein>
    <submittedName>
        <fullName evidence="1">Uncharacterized protein</fullName>
    </submittedName>
</protein>